<dbReference type="EMBL" id="QKWP01000255">
    <property type="protein sequence ID" value="RIB23568.1"/>
    <property type="molecule type" value="Genomic_DNA"/>
</dbReference>
<sequence>MSDSDNSDNGIDYTYQRNYNNSTNVKKRQTNYDNEDEGNNEAAQSLRKRTRKPEALKNMTNIFEVCQWLVLEKPDILATANQMCNAIQTSLDSSTVTNPQSEVTIVSRNTTDDKGLARIWHEEIKCLFLKYRDPPASAIESLVTKIFNYELYTGLVLEFKERRSREEQVLTPSKSDINEFITQDVAEQILKRYLKGTNIDKLKRCGAFNQLIKLIKEAFKIFFNAYNTKAVKELNYLTIGYKVPSRSGKNIVSGLSLTNSNNNNHI</sequence>
<evidence type="ECO:0000313" key="3">
    <source>
        <dbReference type="Proteomes" id="UP000266673"/>
    </source>
</evidence>
<reference evidence="2 3" key="1">
    <citation type="submission" date="2018-06" db="EMBL/GenBank/DDBJ databases">
        <title>Comparative genomics reveals the genomic features of Rhizophagus irregularis, R. cerebriforme, R. diaphanum and Gigaspora rosea, and their symbiotic lifestyle signature.</title>
        <authorList>
            <person name="Morin E."/>
            <person name="San Clemente H."/>
            <person name="Chen E.C.H."/>
            <person name="De La Providencia I."/>
            <person name="Hainaut M."/>
            <person name="Kuo A."/>
            <person name="Kohler A."/>
            <person name="Murat C."/>
            <person name="Tang N."/>
            <person name="Roy S."/>
            <person name="Loubradou J."/>
            <person name="Henrissat B."/>
            <person name="Grigoriev I.V."/>
            <person name="Corradi N."/>
            <person name="Roux C."/>
            <person name="Martin F.M."/>
        </authorList>
    </citation>
    <scope>NUCLEOTIDE SEQUENCE [LARGE SCALE GENOMIC DNA]</scope>
    <source>
        <strain evidence="2 3">DAOM 194757</strain>
    </source>
</reference>
<evidence type="ECO:0000256" key="1">
    <source>
        <dbReference type="SAM" id="MobiDB-lite"/>
    </source>
</evidence>
<feature type="region of interest" description="Disordered" evidence="1">
    <location>
        <begin position="1"/>
        <end position="51"/>
    </location>
</feature>
<dbReference type="STRING" id="44941.A0A397VNU8"/>
<dbReference type="Proteomes" id="UP000266673">
    <property type="component" value="Unassembled WGS sequence"/>
</dbReference>
<protein>
    <submittedName>
        <fullName evidence="2">Uncharacterized protein</fullName>
    </submittedName>
</protein>
<accession>A0A397VNU8</accession>
<keyword evidence="3" id="KW-1185">Reference proteome</keyword>
<dbReference type="AlphaFoldDB" id="A0A397VNU8"/>
<comment type="caution">
    <text evidence="2">The sequence shown here is derived from an EMBL/GenBank/DDBJ whole genome shotgun (WGS) entry which is preliminary data.</text>
</comment>
<gene>
    <name evidence="2" type="ORF">C2G38_2170937</name>
</gene>
<organism evidence="2 3">
    <name type="scientific">Gigaspora rosea</name>
    <dbReference type="NCBI Taxonomy" id="44941"/>
    <lineage>
        <taxon>Eukaryota</taxon>
        <taxon>Fungi</taxon>
        <taxon>Fungi incertae sedis</taxon>
        <taxon>Mucoromycota</taxon>
        <taxon>Glomeromycotina</taxon>
        <taxon>Glomeromycetes</taxon>
        <taxon>Diversisporales</taxon>
        <taxon>Gigasporaceae</taxon>
        <taxon>Gigaspora</taxon>
    </lineage>
</organism>
<dbReference type="OrthoDB" id="2423689at2759"/>
<evidence type="ECO:0000313" key="2">
    <source>
        <dbReference type="EMBL" id="RIB23568.1"/>
    </source>
</evidence>
<feature type="compositionally biased region" description="Polar residues" evidence="1">
    <location>
        <begin position="1"/>
        <end position="24"/>
    </location>
</feature>
<name>A0A397VNU8_9GLOM</name>
<proteinExistence type="predicted"/>